<evidence type="ECO:0000313" key="2">
    <source>
        <dbReference type="EMBL" id="MBU3076826.1"/>
    </source>
</evidence>
<organism evidence="2 3">
    <name type="scientific">Sphingomonas quercus</name>
    <dbReference type="NCBI Taxonomy" id="2842451"/>
    <lineage>
        <taxon>Bacteria</taxon>
        <taxon>Pseudomonadati</taxon>
        <taxon>Pseudomonadota</taxon>
        <taxon>Alphaproteobacteria</taxon>
        <taxon>Sphingomonadales</taxon>
        <taxon>Sphingomonadaceae</taxon>
        <taxon>Sphingomonas</taxon>
    </lineage>
</organism>
<gene>
    <name evidence="2" type="ORF">KOF26_03020</name>
</gene>
<dbReference type="NCBIfam" id="TIGR02595">
    <property type="entry name" value="PEP_CTERM"/>
    <property type="match status" value="1"/>
</dbReference>
<keyword evidence="3" id="KW-1185">Reference proteome</keyword>
<dbReference type="NCBIfam" id="NF035944">
    <property type="entry name" value="PEPxxWA-CTERM"/>
    <property type="match status" value="1"/>
</dbReference>
<dbReference type="Proteomes" id="UP000776276">
    <property type="component" value="Unassembled WGS sequence"/>
</dbReference>
<dbReference type="Pfam" id="PF07589">
    <property type="entry name" value="PEP-CTERM"/>
    <property type="match status" value="1"/>
</dbReference>
<accession>A0ABS6BG67</accession>
<protein>
    <submittedName>
        <fullName evidence="2">PEPxxWA-CTERM sorting domain-containing protein</fullName>
    </submittedName>
</protein>
<feature type="domain" description="Ice-binding protein C-terminal" evidence="1">
    <location>
        <begin position="115"/>
        <end position="139"/>
    </location>
</feature>
<dbReference type="InterPro" id="IPR013424">
    <property type="entry name" value="Ice-binding_C"/>
</dbReference>
<evidence type="ECO:0000313" key="3">
    <source>
        <dbReference type="Proteomes" id="UP000776276"/>
    </source>
</evidence>
<reference evidence="2 3" key="1">
    <citation type="submission" date="2021-06" db="EMBL/GenBank/DDBJ databases">
        <title>Sphingomonas sp. XMGL2, whole genome shotgun sequencing project.</title>
        <authorList>
            <person name="Zhao G."/>
            <person name="Shen L."/>
        </authorList>
    </citation>
    <scope>NUCLEOTIDE SEQUENCE [LARGE SCALE GENOMIC DNA]</scope>
    <source>
        <strain evidence="2 3">XMGL2</strain>
    </source>
</reference>
<comment type="caution">
    <text evidence="2">The sequence shown here is derived from an EMBL/GenBank/DDBJ whole genome shotgun (WGS) entry which is preliminary data.</text>
</comment>
<evidence type="ECO:0000259" key="1">
    <source>
        <dbReference type="Pfam" id="PF07589"/>
    </source>
</evidence>
<proteinExistence type="predicted"/>
<sequence length="146" mass="14591">MAGAIDTSLPGFYAIGVNTGTGPNSFASIGLGGVRFNQVIAVQKAGTATVSGNSLPSGAVTISGDLLSVLVPLSLLPSTGFAPEQYGFNIWPRSGAGGTEVISDFAPDNATLAAAVPEPATWATMLAGFGVLGLALRRRRPATATA</sequence>
<name>A0ABS6BG67_9SPHN</name>
<dbReference type="EMBL" id="JAHKRT010000001">
    <property type="protein sequence ID" value="MBU3076826.1"/>
    <property type="molecule type" value="Genomic_DNA"/>
</dbReference>